<keyword evidence="10" id="KW-1185">Reference proteome</keyword>
<sequence length="620" mass="69421">MSFSASFLRWAREEADRPWANAEYRQGLEAIAQAREDRTTAPIDPHASDRALCDLARRRADWMTDAIGAAREIITRDWLNTRLEQLEARPFDEFKCGAGTVAEQLAGMVKRACCPHWWRRQVRRAAVRKREAQAQAAGRVSVLTGQPYVTDETVQRRQARHKANRAILEATEIEAADGQILSLWAAVEASTANKAIRRGELMTRIRGCDEWAQARGLVGLFTTNTLPSRFHAQLFKGGKNPKWDGSTPREGQGWLRKTWQRTRSALHRERIGVFGFRIAEPHHDGCPHWHMLIWTEPAKLERLQAIMRKQWLTDAGDEPGAQEHRVKFEVLDPAKGSAAAYVAKYIAKNIDDFGAVGTEGHRDEYGGEQLELVEGGRKAQRVEAWAGEWGIRQFQAIGQPPVTVWRELRRIDRQAVEGGTRALVAGHEAVNRDGERRACWRAYMDAQGGAMAGRAYQLRLLAETEPRMGRYGTTYQPRPLGVFDKDRPEVVGTSNRKRWKPRGTWEASEQAEARHGLAGWARGAYLGAWARAAQPTAQPRTRVNNCPRGPRVDLMKAGIVGASFGEPGGFKDSTPWATTPTPPKPAPTAAPTPSRPSPNAPNDWHARLMLHRHSVAFADT</sequence>
<evidence type="ECO:0000259" key="8">
    <source>
        <dbReference type="Pfam" id="PF05840"/>
    </source>
</evidence>
<dbReference type="GO" id="GO:0016787">
    <property type="term" value="F:hydrolase activity"/>
    <property type="evidence" value="ECO:0007669"/>
    <property type="project" value="UniProtKB-KW"/>
</dbReference>
<keyword evidence="3" id="KW-0235">DNA replication</keyword>
<name>A0A4R6N5R3_9BURK</name>
<accession>A0A4R6N5R3</accession>
<dbReference type="Proteomes" id="UP000295357">
    <property type="component" value="Unassembled WGS sequence"/>
</dbReference>
<evidence type="ECO:0000313" key="10">
    <source>
        <dbReference type="Proteomes" id="UP000295357"/>
    </source>
</evidence>
<evidence type="ECO:0000313" key="9">
    <source>
        <dbReference type="EMBL" id="TDP09582.1"/>
    </source>
</evidence>
<feature type="compositionally biased region" description="Pro residues" evidence="7">
    <location>
        <begin position="580"/>
        <end position="599"/>
    </location>
</feature>
<comment type="similarity">
    <text evidence="2">Belongs to the phage GPA family.</text>
</comment>
<dbReference type="AlphaFoldDB" id="A0A4R6N5R3"/>
<feature type="region of interest" description="Disordered" evidence="7">
    <location>
        <begin position="482"/>
        <end position="507"/>
    </location>
</feature>
<comment type="function">
    <text evidence="1">Possible endonuclease which induces a single-strand cut and initiates DNA replication.</text>
</comment>
<evidence type="ECO:0000256" key="6">
    <source>
        <dbReference type="ARBA" id="ARBA00022801"/>
    </source>
</evidence>
<keyword evidence="4" id="KW-0540">Nuclease</keyword>
<evidence type="ECO:0000256" key="4">
    <source>
        <dbReference type="ARBA" id="ARBA00022722"/>
    </source>
</evidence>
<dbReference type="GO" id="GO:0004519">
    <property type="term" value="F:endonuclease activity"/>
    <property type="evidence" value="ECO:0007669"/>
    <property type="project" value="UniProtKB-KW"/>
</dbReference>
<evidence type="ECO:0000256" key="5">
    <source>
        <dbReference type="ARBA" id="ARBA00022759"/>
    </source>
</evidence>
<gene>
    <name evidence="9" type="ORF">DFR39_104143</name>
</gene>
<dbReference type="RefSeq" id="WP_133603561.1">
    <property type="nucleotide sequence ID" value="NZ_JAUFPJ010000004.1"/>
</dbReference>
<keyword evidence="5" id="KW-0255">Endonuclease</keyword>
<organism evidence="9 10">
    <name type="scientific">Roseateles asaccharophilus</name>
    <dbReference type="NCBI Taxonomy" id="582607"/>
    <lineage>
        <taxon>Bacteria</taxon>
        <taxon>Pseudomonadati</taxon>
        <taxon>Pseudomonadota</taxon>
        <taxon>Betaproteobacteria</taxon>
        <taxon>Burkholderiales</taxon>
        <taxon>Sphaerotilaceae</taxon>
        <taxon>Roseateles</taxon>
    </lineage>
</organism>
<protein>
    <submittedName>
        <fullName evidence="9">Bacteriophage replication gene A protein</fullName>
    </submittedName>
</protein>
<reference evidence="9 10" key="1">
    <citation type="submission" date="2019-03" db="EMBL/GenBank/DDBJ databases">
        <title>Genomic Encyclopedia of Type Strains, Phase IV (KMG-IV): sequencing the most valuable type-strain genomes for metagenomic binning, comparative biology and taxonomic classification.</title>
        <authorList>
            <person name="Goeker M."/>
        </authorList>
    </citation>
    <scope>NUCLEOTIDE SEQUENCE [LARGE SCALE GENOMIC DNA]</scope>
    <source>
        <strain evidence="9 10">DSM 25082</strain>
    </source>
</reference>
<comment type="caution">
    <text evidence="9">The sequence shown here is derived from an EMBL/GenBank/DDBJ whole genome shotgun (WGS) entry which is preliminary data.</text>
</comment>
<feature type="domain" description="Replication gene A protein-like" evidence="8">
    <location>
        <begin position="101"/>
        <end position="352"/>
    </location>
</feature>
<dbReference type="OrthoDB" id="5568266at2"/>
<dbReference type="EMBL" id="SNXE01000004">
    <property type="protein sequence ID" value="TDP09582.1"/>
    <property type="molecule type" value="Genomic_DNA"/>
</dbReference>
<proteinExistence type="inferred from homology"/>
<evidence type="ECO:0000256" key="7">
    <source>
        <dbReference type="SAM" id="MobiDB-lite"/>
    </source>
</evidence>
<dbReference type="Pfam" id="PF05840">
    <property type="entry name" value="Phage_GPA"/>
    <property type="match status" value="1"/>
</dbReference>
<evidence type="ECO:0000256" key="1">
    <source>
        <dbReference type="ARBA" id="ARBA00003293"/>
    </source>
</evidence>
<feature type="region of interest" description="Disordered" evidence="7">
    <location>
        <begin position="563"/>
        <end position="604"/>
    </location>
</feature>
<evidence type="ECO:0000256" key="3">
    <source>
        <dbReference type="ARBA" id="ARBA00022705"/>
    </source>
</evidence>
<keyword evidence="6" id="KW-0378">Hydrolase</keyword>
<dbReference type="GO" id="GO:0006260">
    <property type="term" value="P:DNA replication"/>
    <property type="evidence" value="ECO:0007669"/>
    <property type="project" value="UniProtKB-KW"/>
</dbReference>
<evidence type="ECO:0000256" key="2">
    <source>
        <dbReference type="ARBA" id="ARBA00009260"/>
    </source>
</evidence>
<dbReference type="InterPro" id="IPR008766">
    <property type="entry name" value="Replication_gene_A-like"/>
</dbReference>